<proteinExistence type="predicted"/>
<dbReference type="Proteomes" id="UP001347796">
    <property type="component" value="Unassembled WGS sequence"/>
</dbReference>
<gene>
    <name evidence="2" type="ORF">SNE40_005899</name>
</gene>
<feature type="compositionally biased region" description="Basic and acidic residues" evidence="1">
    <location>
        <begin position="22"/>
        <end position="32"/>
    </location>
</feature>
<feature type="region of interest" description="Disordered" evidence="1">
    <location>
        <begin position="22"/>
        <end position="110"/>
    </location>
</feature>
<dbReference type="AlphaFoldDB" id="A0AAN8K1C9"/>
<organism evidence="2 3">
    <name type="scientific">Patella caerulea</name>
    <name type="common">Rayed Mediterranean limpet</name>
    <dbReference type="NCBI Taxonomy" id="87958"/>
    <lineage>
        <taxon>Eukaryota</taxon>
        <taxon>Metazoa</taxon>
        <taxon>Spiralia</taxon>
        <taxon>Lophotrochozoa</taxon>
        <taxon>Mollusca</taxon>
        <taxon>Gastropoda</taxon>
        <taxon>Patellogastropoda</taxon>
        <taxon>Patelloidea</taxon>
        <taxon>Patellidae</taxon>
        <taxon>Patella</taxon>
    </lineage>
</organism>
<dbReference type="EMBL" id="JAZGQO010000005">
    <property type="protein sequence ID" value="KAK6186609.1"/>
    <property type="molecule type" value="Genomic_DNA"/>
</dbReference>
<evidence type="ECO:0000313" key="2">
    <source>
        <dbReference type="EMBL" id="KAK6186609.1"/>
    </source>
</evidence>
<feature type="compositionally biased region" description="Basic and acidic residues" evidence="1">
    <location>
        <begin position="56"/>
        <end position="65"/>
    </location>
</feature>
<evidence type="ECO:0000256" key="1">
    <source>
        <dbReference type="SAM" id="MobiDB-lite"/>
    </source>
</evidence>
<accession>A0AAN8K1C9</accession>
<protein>
    <submittedName>
        <fullName evidence="2">Uncharacterized protein</fullName>
    </submittedName>
</protein>
<comment type="caution">
    <text evidence="2">The sequence shown here is derived from an EMBL/GenBank/DDBJ whole genome shotgun (WGS) entry which is preliminary data.</text>
</comment>
<name>A0AAN8K1C9_PATCE</name>
<sequence length="126" mass="14511">MAYGGSQWSIKMEQDYRDAFLSETQRFMEDQRSLNPPPLYPSQDGRLNDPIPNTNNKKDKGEFMKQDGSLSQDARVKDPIPPRNEQEREGRYVRDDGGTRARENNFNPSTIPRSLSFKIALCKSKI</sequence>
<evidence type="ECO:0000313" key="3">
    <source>
        <dbReference type="Proteomes" id="UP001347796"/>
    </source>
</evidence>
<keyword evidence="3" id="KW-1185">Reference proteome</keyword>
<reference evidence="2 3" key="1">
    <citation type="submission" date="2024-01" db="EMBL/GenBank/DDBJ databases">
        <title>The genome of the rayed Mediterranean limpet Patella caerulea (Linnaeus, 1758).</title>
        <authorList>
            <person name="Anh-Thu Weber A."/>
            <person name="Halstead-Nussloch G."/>
        </authorList>
    </citation>
    <scope>NUCLEOTIDE SEQUENCE [LARGE SCALE GENOMIC DNA]</scope>
    <source>
        <strain evidence="2">AATW-2023a</strain>
        <tissue evidence="2">Whole specimen</tissue>
    </source>
</reference>
<feature type="compositionally biased region" description="Basic and acidic residues" evidence="1">
    <location>
        <begin position="74"/>
        <end position="103"/>
    </location>
</feature>